<feature type="compositionally biased region" description="Basic and acidic residues" evidence="1">
    <location>
        <begin position="1"/>
        <end position="27"/>
    </location>
</feature>
<comment type="caution">
    <text evidence="2">The sequence shown here is derived from an EMBL/GenBank/DDBJ whole genome shotgun (WGS) entry which is preliminary data.</text>
</comment>
<sequence>MEAVRGEHESLRSEKGVEERRVKEMWRAPRGFLMRRSRGSNNFNRSTTTTTTTTTATSTTTIRRSRD</sequence>
<feature type="compositionally biased region" description="Low complexity" evidence="1">
    <location>
        <begin position="39"/>
        <end position="67"/>
    </location>
</feature>
<organism evidence="2 3">
    <name type="scientific">Portunus trituberculatus</name>
    <name type="common">Swimming crab</name>
    <name type="synonym">Neptunus trituberculatus</name>
    <dbReference type="NCBI Taxonomy" id="210409"/>
    <lineage>
        <taxon>Eukaryota</taxon>
        <taxon>Metazoa</taxon>
        <taxon>Ecdysozoa</taxon>
        <taxon>Arthropoda</taxon>
        <taxon>Crustacea</taxon>
        <taxon>Multicrustacea</taxon>
        <taxon>Malacostraca</taxon>
        <taxon>Eumalacostraca</taxon>
        <taxon>Eucarida</taxon>
        <taxon>Decapoda</taxon>
        <taxon>Pleocyemata</taxon>
        <taxon>Brachyura</taxon>
        <taxon>Eubrachyura</taxon>
        <taxon>Portunoidea</taxon>
        <taxon>Portunidae</taxon>
        <taxon>Portuninae</taxon>
        <taxon>Portunus</taxon>
    </lineage>
</organism>
<accession>A0A5B7GWY4</accession>
<evidence type="ECO:0000313" key="3">
    <source>
        <dbReference type="Proteomes" id="UP000324222"/>
    </source>
</evidence>
<gene>
    <name evidence="2" type="ORF">E2C01_055480</name>
</gene>
<reference evidence="2 3" key="1">
    <citation type="submission" date="2019-05" db="EMBL/GenBank/DDBJ databases">
        <title>Another draft genome of Portunus trituberculatus and its Hox gene families provides insights of decapod evolution.</title>
        <authorList>
            <person name="Jeong J.-H."/>
            <person name="Song I."/>
            <person name="Kim S."/>
            <person name="Choi T."/>
            <person name="Kim D."/>
            <person name="Ryu S."/>
            <person name="Kim W."/>
        </authorList>
    </citation>
    <scope>NUCLEOTIDE SEQUENCE [LARGE SCALE GENOMIC DNA]</scope>
    <source>
        <tissue evidence="2">Muscle</tissue>
    </source>
</reference>
<feature type="region of interest" description="Disordered" evidence="1">
    <location>
        <begin position="1"/>
        <end position="67"/>
    </location>
</feature>
<proteinExistence type="predicted"/>
<evidence type="ECO:0000313" key="2">
    <source>
        <dbReference type="EMBL" id="MPC61408.1"/>
    </source>
</evidence>
<protein>
    <submittedName>
        <fullName evidence="2">Uncharacterized protein</fullName>
    </submittedName>
</protein>
<name>A0A5B7GWY4_PORTR</name>
<dbReference type="EMBL" id="VSRR010018514">
    <property type="protein sequence ID" value="MPC61408.1"/>
    <property type="molecule type" value="Genomic_DNA"/>
</dbReference>
<keyword evidence="3" id="KW-1185">Reference proteome</keyword>
<dbReference type="Proteomes" id="UP000324222">
    <property type="component" value="Unassembled WGS sequence"/>
</dbReference>
<evidence type="ECO:0000256" key="1">
    <source>
        <dbReference type="SAM" id="MobiDB-lite"/>
    </source>
</evidence>
<dbReference type="AlphaFoldDB" id="A0A5B7GWY4"/>